<dbReference type="InterPro" id="IPR036568">
    <property type="entry name" value="GGCT-like_sf"/>
</dbReference>
<name>A0A8J7DM41_9CYAN</name>
<organism evidence="2 3">
    <name type="scientific">Vasconcelosia minhoensis LEGE 07310</name>
    <dbReference type="NCBI Taxonomy" id="915328"/>
    <lineage>
        <taxon>Bacteria</taxon>
        <taxon>Bacillati</taxon>
        <taxon>Cyanobacteriota</taxon>
        <taxon>Cyanophyceae</taxon>
        <taxon>Nodosilineales</taxon>
        <taxon>Cymatolegaceae</taxon>
        <taxon>Vasconcelosia</taxon>
        <taxon>Vasconcelosia minhoensis</taxon>
    </lineage>
</organism>
<dbReference type="EMBL" id="JADEXG010000002">
    <property type="protein sequence ID" value="MBE9075890.1"/>
    <property type="molecule type" value="Genomic_DNA"/>
</dbReference>
<dbReference type="CDD" id="cd06661">
    <property type="entry name" value="GGCT_like"/>
    <property type="match status" value="1"/>
</dbReference>
<feature type="domain" description="Gamma-glutamylcyclotransferase AIG2-like" evidence="1">
    <location>
        <begin position="6"/>
        <end position="131"/>
    </location>
</feature>
<dbReference type="InterPro" id="IPR009288">
    <property type="entry name" value="AIG2-like_dom"/>
</dbReference>
<accession>A0A8J7DM41</accession>
<reference evidence="2" key="1">
    <citation type="submission" date="2020-10" db="EMBL/GenBank/DDBJ databases">
        <authorList>
            <person name="Castelo-Branco R."/>
            <person name="Eusebio N."/>
            <person name="Adriana R."/>
            <person name="Vieira A."/>
            <person name="Brugerolle De Fraissinette N."/>
            <person name="Rezende De Castro R."/>
            <person name="Schneider M.P."/>
            <person name="Vasconcelos V."/>
            <person name="Leao P.N."/>
        </authorList>
    </citation>
    <scope>NUCLEOTIDE SEQUENCE</scope>
    <source>
        <strain evidence="2">LEGE 07310</strain>
    </source>
</reference>
<gene>
    <name evidence="2" type="ORF">IQ241_01025</name>
</gene>
<evidence type="ECO:0000313" key="2">
    <source>
        <dbReference type="EMBL" id="MBE9075890.1"/>
    </source>
</evidence>
<dbReference type="Pfam" id="PF06094">
    <property type="entry name" value="GGACT"/>
    <property type="match status" value="1"/>
</dbReference>
<comment type="caution">
    <text evidence="2">The sequence shown here is derived from an EMBL/GenBank/DDBJ whole genome shotgun (WGS) entry which is preliminary data.</text>
</comment>
<dbReference type="Proteomes" id="UP000636505">
    <property type="component" value="Unassembled WGS sequence"/>
</dbReference>
<sequence length="132" mass="15041">MALLRVFVYGTLKPGGLYHQQYCVAHLVEAVSAIAQGTLYDFPQLGYPAMTEGDGWVQGDLLTFSNRQTLAHLDYLEDYDEHRPDHENEYQRQEITVFTPDHQPLGQAWAYFMKPQRVKDLGGILLPSGSWP</sequence>
<protein>
    <submittedName>
        <fullName evidence="2">Gamma-glutamylcyclotransferase</fullName>
    </submittedName>
</protein>
<dbReference type="Gene3D" id="3.10.490.10">
    <property type="entry name" value="Gamma-glutamyl cyclotransferase-like"/>
    <property type="match status" value="1"/>
</dbReference>
<evidence type="ECO:0000313" key="3">
    <source>
        <dbReference type="Proteomes" id="UP000636505"/>
    </source>
</evidence>
<dbReference type="SUPFAM" id="SSF110857">
    <property type="entry name" value="Gamma-glutamyl cyclotransferase-like"/>
    <property type="match status" value="1"/>
</dbReference>
<dbReference type="RefSeq" id="WP_193904556.1">
    <property type="nucleotide sequence ID" value="NZ_JADEXG010000002.1"/>
</dbReference>
<proteinExistence type="predicted"/>
<keyword evidence="3" id="KW-1185">Reference proteome</keyword>
<dbReference type="InterPro" id="IPR013024">
    <property type="entry name" value="GGCT-like"/>
</dbReference>
<evidence type="ECO:0000259" key="1">
    <source>
        <dbReference type="Pfam" id="PF06094"/>
    </source>
</evidence>
<dbReference type="AlphaFoldDB" id="A0A8J7DM41"/>